<evidence type="ECO:0000313" key="10">
    <source>
        <dbReference type="EnsemblMetazoa" id="HelroP147362"/>
    </source>
</evidence>
<evidence type="ECO:0000256" key="1">
    <source>
        <dbReference type="ARBA" id="ARBA00004123"/>
    </source>
</evidence>
<reference evidence="10" key="3">
    <citation type="submission" date="2015-06" db="UniProtKB">
        <authorList>
            <consortium name="EnsemblMetazoa"/>
        </authorList>
    </citation>
    <scope>IDENTIFICATION</scope>
</reference>
<evidence type="ECO:0000256" key="6">
    <source>
        <dbReference type="ARBA" id="ARBA00023242"/>
    </source>
</evidence>
<evidence type="ECO:0000256" key="4">
    <source>
        <dbReference type="ARBA" id="ARBA00023125"/>
    </source>
</evidence>
<sequence length="63" mass="7749">EKKHRLKEQNKTAALKYRQKKRQEQNKFLDECSEIEEKNRQLKVRAEELQKEINYLKSLFAEI</sequence>
<dbReference type="GO" id="GO:0003700">
    <property type="term" value="F:DNA-binding transcription factor activity"/>
    <property type="evidence" value="ECO:0007669"/>
    <property type="project" value="InterPro"/>
</dbReference>
<comment type="subcellular location">
    <subcellularLocation>
        <location evidence="1">Nucleus</location>
    </subcellularLocation>
</comment>
<protein>
    <recommendedName>
        <fullName evidence="8">BZIP domain-containing protein</fullName>
    </recommendedName>
</protein>
<reference evidence="11" key="1">
    <citation type="submission" date="2012-12" db="EMBL/GenBank/DDBJ databases">
        <authorList>
            <person name="Hellsten U."/>
            <person name="Grimwood J."/>
            <person name="Chapman J.A."/>
            <person name="Shapiro H."/>
            <person name="Aerts A."/>
            <person name="Otillar R.P."/>
            <person name="Terry A.Y."/>
            <person name="Boore J.L."/>
            <person name="Simakov O."/>
            <person name="Marletaz F."/>
            <person name="Cho S.-J."/>
            <person name="Edsinger-Gonzales E."/>
            <person name="Havlak P."/>
            <person name="Kuo D.-H."/>
            <person name="Larsson T."/>
            <person name="Lv J."/>
            <person name="Arendt D."/>
            <person name="Savage R."/>
            <person name="Osoegawa K."/>
            <person name="de Jong P."/>
            <person name="Lindberg D.R."/>
            <person name="Seaver E.C."/>
            <person name="Weisblat D.A."/>
            <person name="Putnam N.H."/>
            <person name="Grigoriev I.V."/>
            <person name="Rokhsar D.S."/>
        </authorList>
    </citation>
    <scope>NUCLEOTIDE SEQUENCE</scope>
</reference>
<dbReference type="GO" id="GO:0003677">
    <property type="term" value="F:DNA binding"/>
    <property type="evidence" value="ECO:0007669"/>
    <property type="project" value="UniProtKB-KW"/>
</dbReference>
<dbReference type="Gene3D" id="1.20.5.170">
    <property type="match status" value="1"/>
</dbReference>
<accession>T1EJZ5</accession>
<evidence type="ECO:0000256" key="2">
    <source>
        <dbReference type="ARBA" id="ARBA00007163"/>
    </source>
</evidence>
<keyword evidence="3" id="KW-0805">Transcription regulation</keyword>
<dbReference type="PANTHER" id="PTHR13044">
    <property type="entry name" value="ACTIVATING TRANSCRIPTION FACTOR ATF 4/5"/>
    <property type="match status" value="1"/>
</dbReference>
<dbReference type="CDD" id="cd14692">
    <property type="entry name" value="bZIP_ATF4"/>
    <property type="match status" value="1"/>
</dbReference>
<dbReference type="CTD" id="20196895"/>
<dbReference type="Proteomes" id="UP000015101">
    <property type="component" value="Unassembled WGS sequence"/>
</dbReference>
<dbReference type="eggNOG" id="KOG4571">
    <property type="taxonomic scope" value="Eukaryota"/>
</dbReference>
<dbReference type="FunFam" id="1.20.5.170:FF:000021">
    <property type="entry name" value="Cyclic AMP-dependent transcription factor ATF-4"/>
    <property type="match status" value="1"/>
</dbReference>
<proteinExistence type="inferred from homology"/>
<keyword evidence="6" id="KW-0539">Nucleus</keyword>
<evidence type="ECO:0000313" key="11">
    <source>
        <dbReference type="Proteomes" id="UP000015101"/>
    </source>
</evidence>
<name>T1EJZ5_HELRO</name>
<dbReference type="STRING" id="6412.T1EJZ5"/>
<keyword evidence="11" id="KW-1185">Reference proteome</keyword>
<gene>
    <name evidence="10" type="primary">20196895</name>
    <name evidence="9" type="ORF">HELRODRAFT_147362</name>
</gene>
<dbReference type="KEGG" id="hro:HELRODRAFT_147362"/>
<dbReference type="SMART" id="SM00338">
    <property type="entry name" value="BRLZ"/>
    <property type="match status" value="1"/>
</dbReference>
<evidence type="ECO:0000313" key="9">
    <source>
        <dbReference type="EMBL" id="ESN98083.1"/>
    </source>
</evidence>
<dbReference type="AlphaFoldDB" id="T1EJZ5"/>
<feature type="coiled-coil region" evidence="7">
    <location>
        <begin position="3"/>
        <end position="59"/>
    </location>
</feature>
<keyword evidence="4" id="KW-0238">DNA-binding</keyword>
<dbReference type="SUPFAM" id="SSF57959">
    <property type="entry name" value="Leucine zipper domain"/>
    <property type="match status" value="1"/>
</dbReference>
<feature type="domain" description="BZIP" evidence="8">
    <location>
        <begin position="1"/>
        <end position="63"/>
    </location>
</feature>
<dbReference type="Pfam" id="PF00170">
    <property type="entry name" value="bZIP_1"/>
    <property type="match status" value="1"/>
</dbReference>
<dbReference type="EnsemblMetazoa" id="HelroT147362">
    <property type="protein sequence ID" value="HelroP147362"/>
    <property type="gene ID" value="HelroG147362"/>
</dbReference>
<dbReference type="OrthoDB" id="5847285at2759"/>
<dbReference type="GeneID" id="20196895"/>
<dbReference type="EMBL" id="AMQM01006014">
    <property type="status" value="NOT_ANNOTATED_CDS"/>
    <property type="molecule type" value="Genomic_DNA"/>
</dbReference>
<comment type="similarity">
    <text evidence="2">Belongs to the bZIP family.</text>
</comment>
<evidence type="ECO:0000256" key="3">
    <source>
        <dbReference type="ARBA" id="ARBA00023015"/>
    </source>
</evidence>
<dbReference type="HOGENOM" id="CLU_208188_0_0_1"/>
<dbReference type="InterPro" id="IPR004827">
    <property type="entry name" value="bZIP"/>
</dbReference>
<evidence type="ECO:0000256" key="5">
    <source>
        <dbReference type="ARBA" id="ARBA00023163"/>
    </source>
</evidence>
<evidence type="ECO:0000256" key="7">
    <source>
        <dbReference type="SAM" id="Coils"/>
    </source>
</evidence>
<keyword evidence="5" id="KW-0804">Transcription</keyword>
<dbReference type="GO" id="GO:0005634">
    <property type="term" value="C:nucleus"/>
    <property type="evidence" value="ECO:0007669"/>
    <property type="project" value="UniProtKB-SubCell"/>
</dbReference>
<keyword evidence="7" id="KW-0175">Coiled coil</keyword>
<dbReference type="RefSeq" id="XP_009023777.1">
    <property type="nucleotide sequence ID" value="XM_009025529.1"/>
</dbReference>
<dbReference type="PANTHER" id="PTHR13044:SF14">
    <property type="entry name" value="CRYPTOCEPHAL, ISOFORM A"/>
    <property type="match status" value="1"/>
</dbReference>
<dbReference type="PROSITE" id="PS50217">
    <property type="entry name" value="BZIP"/>
    <property type="match status" value="1"/>
</dbReference>
<dbReference type="InParanoid" id="T1EJZ5"/>
<organism evidence="10 11">
    <name type="scientific">Helobdella robusta</name>
    <name type="common">Californian leech</name>
    <dbReference type="NCBI Taxonomy" id="6412"/>
    <lineage>
        <taxon>Eukaryota</taxon>
        <taxon>Metazoa</taxon>
        <taxon>Spiralia</taxon>
        <taxon>Lophotrochozoa</taxon>
        <taxon>Annelida</taxon>
        <taxon>Clitellata</taxon>
        <taxon>Hirudinea</taxon>
        <taxon>Rhynchobdellida</taxon>
        <taxon>Glossiphoniidae</taxon>
        <taxon>Helobdella</taxon>
    </lineage>
</organism>
<evidence type="ECO:0000259" key="8">
    <source>
        <dbReference type="PROSITE" id="PS50217"/>
    </source>
</evidence>
<dbReference type="EMBL" id="KB097222">
    <property type="protein sequence ID" value="ESN98083.1"/>
    <property type="molecule type" value="Genomic_DNA"/>
</dbReference>
<reference evidence="9 11" key="2">
    <citation type="journal article" date="2013" name="Nature">
        <title>Insights into bilaterian evolution from three spiralian genomes.</title>
        <authorList>
            <person name="Simakov O."/>
            <person name="Marletaz F."/>
            <person name="Cho S.J."/>
            <person name="Edsinger-Gonzales E."/>
            <person name="Havlak P."/>
            <person name="Hellsten U."/>
            <person name="Kuo D.H."/>
            <person name="Larsson T."/>
            <person name="Lv J."/>
            <person name="Arendt D."/>
            <person name="Savage R."/>
            <person name="Osoegawa K."/>
            <person name="de Jong P."/>
            <person name="Grimwood J."/>
            <person name="Chapman J.A."/>
            <person name="Shapiro H."/>
            <person name="Aerts A."/>
            <person name="Otillar R.P."/>
            <person name="Terry A.Y."/>
            <person name="Boore J.L."/>
            <person name="Grigoriev I.V."/>
            <person name="Lindberg D.R."/>
            <person name="Seaver E.C."/>
            <person name="Weisblat D.A."/>
            <person name="Putnam N.H."/>
            <person name="Rokhsar D.S."/>
        </authorList>
    </citation>
    <scope>NUCLEOTIDE SEQUENCE</scope>
</reference>
<dbReference type="InterPro" id="IPR046347">
    <property type="entry name" value="bZIP_sf"/>
</dbReference>